<organism evidence="14 15">
    <name type="scientific">Thecamonas trahens ATCC 50062</name>
    <dbReference type="NCBI Taxonomy" id="461836"/>
    <lineage>
        <taxon>Eukaryota</taxon>
        <taxon>Apusozoa</taxon>
        <taxon>Apusomonadida</taxon>
        <taxon>Apusomonadidae</taxon>
        <taxon>Thecamonas</taxon>
    </lineage>
</organism>
<feature type="transmembrane region" description="Helical" evidence="10">
    <location>
        <begin position="20"/>
        <end position="45"/>
    </location>
</feature>
<keyword evidence="8 10" id="KW-0472">Membrane</keyword>
<dbReference type="AlphaFoldDB" id="A0A0L0D6S1"/>
<keyword evidence="5 10" id="KW-1133">Transmembrane helix</keyword>
<feature type="domain" description="DH" evidence="12">
    <location>
        <begin position="760"/>
        <end position="951"/>
    </location>
</feature>
<evidence type="ECO:0000256" key="3">
    <source>
        <dbReference type="ARBA" id="ARBA00022692"/>
    </source>
</evidence>
<dbReference type="SUPFAM" id="SSF48065">
    <property type="entry name" value="DBL homology domain (DH-domain)"/>
    <property type="match status" value="1"/>
</dbReference>
<dbReference type="RefSeq" id="XP_013759786.1">
    <property type="nucleotide sequence ID" value="XM_013904332.1"/>
</dbReference>
<feature type="domain" description="PH" evidence="11">
    <location>
        <begin position="170"/>
        <end position="274"/>
    </location>
</feature>
<evidence type="ECO:0000259" key="12">
    <source>
        <dbReference type="PROSITE" id="PS50010"/>
    </source>
</evidence>
<dbReference type="CDD" id="cd23767">
    <property type="entry name" value="IQCD"/>
    <property type="match status" value="1"/>
</dbReference>
<dbReference type="STRING" id="461836.A0A0L0D6S1"/>
<evidence type="ECO:0000259" key="13">
    <source>
        <dbReference type="PROSITE" id="PS51847"/>
    </source>
</evidence>
<evidence type="ECO:0000313" key="14">
    <source>
        <dbReference type="EMBL" id="KNC47003.1"/>
    </source>
</evidence>
<dbReference type="Gene3D" id="1.20.900.10">
    <property type="entry name" value="Dbl homology (DH) domain"/>
    <property type="match status" value="1"/>
</dbReference>
<dbReference type="PROSITE" id="PS50096">
    <property type="entry name" value="IQ"/>
    <property type="match status" value="1"/>
</dbReference>
<evidence type="ECO:0000256" key="2">
    <source>
        <dbReference type="ARBA" id="ARBA00022448"/>
    </source>
</evidence>
<evidence type="ECO:0000256" key="5">
    <source>
        <dbReference type="ARBA" id="ARBA00022989"/>
    </source>
</evidence>
<evidence type="ECO:0008006" key="16">
    <source>
        <dbReference type="Google" id="ProtNLM"/>
    </source>
</evidence>
<keyword evidence="3 10" id="KW-0812">Transmembrane</keyword>
<evidence type="ECO:0000256" key="1">
    <source>
        <dbReference type="ARBA" id="ARBA00004586"/>
    </source>
</evidence>
<keyword evidence="2" id="KW-0813">Transport</keyword>
<dbReference type="GO" id="GO:0008289">
    <property type="term" value="F:lipid binding"/>
    <property type="evidence" value="ECO:0007669"/>
    <property type="project" value="UniProtKB-KW"/>
</dbReference>
<proteinExistence type="predicted"/>
<evidence type="ECO:0000259" key="11">
    <source>
        <dbReference type="PROSITE" id="PS50003"/>
    </source>
</evidence>
<dbReference type="InterPro" id="IPR000219">
    <property type="entry name" value="DH_dom"/>
</dbReference>
<dbReference type="GO" id="GO:0005789">
    <property type="term" value="C:endoplasmic reticulum membrane"/>
    <property type="evidence" value="ECO:0007669"/>
    <property type="project" value="UniProtKB-SubCell"/>
</dbReference>
<dbReference type="Proteomes" id="UP000054408">
    <property type="component" value="Unassembled WGS sequence"/>
</dbReference>
<reference evidence="14 15" key="1">
    <citation type="submission" date="2010-05" db="EMBL/GenBank/DDBJ databases">
        <title>The Genome Sequence of Thecamonas trahens ATCC 50062.</title>
        <authorList>
            <consortium name="The Broad Institute Genome Sequencing Platform"/>
            <person name="Russ C."/>
            <person name="Cuomo C."/>
            <person name="Shea T."/>
            <person name="Young S.K."/>
            <person name="Zeng Q."/>
            <person name="Koehrsen M."/>
            <person name="Haas B."/>
            <person name="Borodovsky M."/>
            <person name="Guigo R."/>
            <person name="Alvarado L."/>
            <person name="Berlin A."/>
            <person name="Bochicchio J."/>
            <person name="Borenstein D."/>
            <person name="Chapman S."/>
            <person name="Chen Z."/>
            <person name="Freedman E."/>
            <person name="Gellesch M."/>
            <person name="Goldberg J."/>
            <person name="Griggs A."/>
            <person name="Gujja S."/>
            <person name="Heilman E."/>
            <person name="Heiman D."/>
            <person name="Hepburn T."/>
            <person name="Howarth C."/>
            <person name="Jen D."/>
            <person name="Larson L."/>
            <person name="Mehta T."/>
            <person name="Park D."/>
            <person name="Pearson M."/>
            <person name="Roberts A."/>
            <person name="Saif S."/>
            <person name="Shenoy N."/>
            <person name="Sisk P."/>
            <person name="Stolte C."/>
            <person name="Sykes S."/>
            <person name="Thomson T."/>
            <person name="Walk T."/>
            <person name="White J."/>
            <person name="Yandava C."/>
            <person name="Burger G."/>
            <person name="Gray M.W."/>
            <person name="Holland P.W.H."/>
            <person name="King N."/>
            <person name="Lang F.B.F."/>
            <person name="Roger A.J."/>
            <person name="Ruiz-Trillo I."/>
            <person name="Lander E."/>
            <person name="Nusbaum C."/>
        </authorList>
    </citation>
    <scope>NUCLEOTIDE SEQUENCE [LARGE SCALE GENOMIC DNA]</scope>
    <source>
        <strain evidence="14 15">ATCC 50062</strain>
    </source>
</reference>
<dbReference type="GeneID" id="25563032"/>
<dbReference type="eggNOG" id="KOG3522">
    <property type="taxonomic scope" value="Eukaryota"/>
</dbReference>
<feature type="region of interest" description="Disordered" evidence="9">
    <location>
        <begin position="281"/>
        <end position="315"/>
    </location>
</feature>
<dbReference type="InterPro" id="IPR035899">
    <property type="entry name" value="DBL_dom_sf"/>
</dbReference>
<gene>
    <name evidence="14" type="ORF">AMSG_03426</name>
</gene>
<comment type="subcellular location">
    <subcellularLocation>
        <location evidence="1">Endoplasmic reticulum membrane</location>
    </subcellularLocation>
</comment>
<accession>A0A0L0D6S1</accession>
<dbReference type="Pfam" id="PF00621">
    <property type="entry name" value="RhoGEF"/>
    <property type="match status" value="1"/>
</dbReference>
<evidence type="ECO:0000313" key="15">
    <source>
        <dbReference type="Proteomes" id="UP000054408"/>
    </source>
</evidence>
<dbReference type="PROSITE" id="PS50003">
    <property type="entry name" value="PH_DOMAIN"/>
    <property type="match status" value="2"/>
</dbReference>
<dbReference type="PROSITE" id="PS51847">
    <property type="entry name" value="SMP"/>
    <property type="match status" value="1"/>
</dbReference>
<evidence type="ECO:0000256" key="10">
    <source>
        <dbReference type="SAM" id="Phobius"/>
    </source>
</evidence>
<dbReference type="InterPro" id="IPR031468">
    <property type="entry name" value="SMP_LBD"/>
</dbReference>
<dbReference type="OrthoDB" id="5599157at2759"/>
<dbReference type="PROSITE" id="PS50010">
    <property type="entry name" value="DH_2"/>
    <property type="match status" value="1"/>
</dbReference>
<dbReference type="SMART" id="SM00233">
    <property type="entry name" value="PH"/>
    <property type="match status" value="2"/>
</dbReference>
<keyword evidence="15" id="KW-1185">Reference proteome</keyword>
<evidence type="ECO:0000256" key="8">
    <source>
        <dbReference type="ARBA" id="ARBA00023136"/>
    </source>
</evidence>
<evidence type="ECO:0000256" key="6">
    <source>
        <dbReference type="ARBA" id="ARBA00023055"/>
    </source>
</evidence>
<dbReference type="GO" id="GO:0006869">
    <property type="term" value="P:lipid transport"/>
    <property type="evidence" value="ECO:0007669"/>
    <property type="project" value="UniProtKB-KW"/>
</dbReference>
<evidence type="ECO:0000256" key="7">
    <source>
        <dbReference type="ARBA" id="ARBA00023121"/>
    </source>
</evidence>
<dbReference type="EMBL" id="GL349445">
    <property type="protein sequence ID" value="KNC47003.1"/>
    <property type="molecule type" value="Genomic_DNA"/>
</dbReference>
<evidence type="ECO:0000256" key="4">
    <source>
        <dbReference type="ARBA" id="ARBA00022824"/>
    </source>
</evidence>
<dbReference type="PANTHER" id="PTHR13466">
    <property type="entry name" value="TEX2 PROTEIN-RELATED"/>
    <property type="match status" value="1"/>
</dbReference>
<keyword evidence="7" id="KW-0446">Lipid-binding</keyword>
<feature type="domain" description="PH" evidence="11">
    <location>
        <begin position="618"/>
        <end position="721"/>
    </location>
</feature>
<name>A0A0L0D6S1_THETB</name>
<sequence length="964" mass="103668">METLLAVLHTPLGAVGGVLAWSGVFLFGIVSGALLATAGIAYFLLFASSKAIVFADGVSTTAPGASYVRLTDADAAYAGHAPLSDADAEMLHGAGVEVIDADAASVAGLGALVHNLTDLGAYLTVLRRRRKHGAAPTRGDATVRARARNASEAFRAAEHNPDARVAKADIIIREGLVDMIGGRFRTWKHRFLVVVDGLLKVYNKKGTELRYEVQLREAVLKEDANRDPSNHTFILALPTHTSGPRTDEAHVEYFRCADADDRAAWIVALTRAISGARALATDSDSDDGMAAFSRPATAPSTPKATSRPLGLDSASSTIPDLAHADDYSTLDSDWAGGARTRASSSSAAAAAATADNDAGLPQVPFGAPVWESAEWLNTLLPLFYHDLVISRRIAQYENYMRLKFAHLLNAIEKPNFVSTFVVSHFELGSDPPVVESVKAYPFDDARDELTLRAHIHLPASTTMTISTTIFGAIPVVVTVDVSQVTGEIEIVLPGSLNRLSTLAFVRPPHLAVRIVSRIGKKEQVKNIPLLAEFLTSRIHAEVARQFVAPHKRYFSIPFNGRPFALYSDEQMLQLARGLPLERDEYFYDEDSMAAFVGSHPRTHSERSSEASVSTAPWRSFKAGFLYVALPNAPPTTAGSMYVVLSGSTLALYASRAEPEPERVLNLHDAFVDFVPAARDGAEAAHGFPWRLDVNGVHAVDLYAASAVERTEWIAALRAVGGQVDEAWLELELAARHAAATTIQAWARGLGARARLAAIRARRELLGILIESEASYVADLDTLVTGYRAPLLAALGSDEPILFSADEIDAVTGTGSSQLLVLHRTLLTQLTSKAAAWNAYTTLGDAFVALAHDGKSLFKAYGKNVAICVSRLSRAQARAPAFASFLQTRELTDGLVGLSPLLNKPMYRLEKYAILLRNVLAHTQRLVRHHDLVLLDTAIRNIEAAAASMHSAADRAGAALAATIT</sequence>
<dbReference type="GO" id="GO:0005085">
    <property type="term" value="F:guanyl-nucleotide exchange factor activity"/>
    <property type="evidence" value="ECO:0007669"/>
    <property type="project" value="InterPro"/>
</dbReference>
<evidence type="ECO:0000256" key="9">
    <source>
        <dbReference type="SAM" id="MobiDB-lite"/>
    </source>
</evidence>
<dbReference type="CDD" id="cd00821">
    <property type="entry name" value="PH"/>
    <property type="match status" value="1"/>
</dbReference>
<dbReference type="SMART" id="SM00325">
    <property type="entry name" value="RhoGEF"/>
    <property type="match status" value="1"/>
</dbReference>
<dbReference type="Pfam" id="PF00169">
    <property type="entry name" value="PH"/>
    <property type="match status" value="1"/>
</dbReference>
<dbReference type="SUPFAM" id="SSF50729">
    <property type="entry name" value="PH domain-like"/>
    <property type="match status" value="2"/>
</dbReference>
<keyword evidence="6" id="KW-0445">Lipid transport</keyword>
<keyword evidence="4" id="KW-0256">Endoplasmic reticulum</keyword>
<dbReference type="InterPro" id="IPR011993">
    <property type="entry name" value="PH-like_dom_sf"/>
</dbReference>
<dbReference type="Gene3D" id="2.30.29.30">
    <property type="entry name" value="Pleckstrin-homology domain (PH domain)/Phosphotyrosine-binding domain (PTB)"/>
    <property type="match status" value="2"/>
</dbReference>
<feature type="domain" description="SMP-LTD" evidence="13">
    <location>
        <begin position="369"/>
        <end position="557"/>
    </location>
</feature>
<protein>
    <recommendedName>
        <fullName evidence="16">PH domain-containing protein</fullName>
    </recommendedName>
</protein>
<dbReference type="InterPro" id="IPR001849">
    <property type="entry name" value="PH_domain"/>
</dbReference>